<accession>A0ABT5JTX6</accession>
<dbReference type="EMBL" id="JAQQXQ010000007">
    <property type="protein sequence ID" value="MDC8755007.1"/>
    <property type="molecule type" value="Genomic_DNA"/>
</dbReference>
<evidence type="ECO:0000313" key="2">
    <source>
        <dbReference type="Proteomes" id="UP001216558"/>
    </source>
</evidence>
<keyword evidence="2" id="KW-1185">Reference proteome</keyword>
<name>A0ABT5JTX6_9SPHN</name>
<reference evidence="1 2" key="1">
    <citation type="submission" date="2022-10" db="EMBL/GenBank/DDBJ databases">
        <title>Erythrobacter sp. sf7 Genome sequencing.</title>
        <authorList>
            <person name="Park S."/>
        </authorList>
    </citation>
    <scope>NUCLEOTIDE SEQUENCE [LARGE SCALE GENOMIC DNA]</scope>
    <source>
        <strain evidence="2">sf7</strain>
    </source>
</reference>
<dbReference type="Proteomes" id="UP001216558">
    <property type="component" value="Unassembled WGS sequence"/>
</dbReference>
<evidence type="ECO:0000313" key="1">
    <source>
        <dbReference type="EMBL" id="MDC8755007.1"/>
    </source>
</evidence>
<gene>
    <name evidence="1" type="ORF">OIK40_10195</name>
</gene>
<proteinExistence type="predicted"/>
<comment type="caution">
    <text evidence="1">The sequence shown here is derived from an EMBL/GenBank/DDBJ whole genome shotgun (WGS) entry which is preliminary data.</text>
</comment>
<dbReference type="RefSeq" id="WP_273678219.1">
    <property type="nucleotide sequence ID" value="NZ_JAQQXQ010000007.1"/>
</dbReference>
<sequence>MSSSPATESAPALTWSRTPLSERAAIAANALCAELAGGEVRQRALRPNDKQRLDQTVTAFALELYVARRDGGSGLRRYSRAQDTYRKRNRYAAWPVTHTTVCKVADWLIASGYADATLGHYRRYPEFGENAGVGKQSRIRATEKLVSFFEDRGVTPGHVGFASWVESVVLREGRGGEERGKRDIDYADTADTIRMRANLQRINAFLAQFRISVSRDSGPVVDLPPFVLRRIFSRGSFERGGRFYGGPWLELPSEDRPALLINGEEVVELDFSGLHPRLIYQLEGRPLPADADPYAVPGWIGQGRRAWVKTAFQQLINADKDSKLRKPPDVPAAKIGKGGWDKLKQAMSKHHGEIEGWFRSGRGIELQRIDSDIAEATLLALADQGVCCLPVHDSFIVPRSHENQLRDAMIQAYRGVLSERGHGGTDPIIHTR</sequence>
<protein>
    <recommendedName>
        <fullName evidence="3">DNA-directed DNA polymerase family A palm domain-containing protein</fullName>
    </recommendedName>
</protein>
<evidence type="ECO:0008006" key="3">
    <source>
        <dbReference type="Google" id="ProtNLM"/>
    </source>
</evidence>
<organism evidence="1 2">
    <name type="scientific">Erythrobacter fulvus</name>
    <dbReference type="NCBI Taxonomy" id="2987523"/>
    <lineage>
        <taxon>Bacteria</taxon>
        <taxon>Pseudomonadati</taxon>
        <taxon>Pseudomonadota</taxon>
        <taxon>Alphaproteobacteria</taxon>
        <taxon>Sphingomonadales</taxon>
        <taxon>Erythrobacteraceae</taxon>
        <taxon>Erythrobacter/Porphyrobacter group</taxon>
        <taxon>Erythrobacter</taxon>
    </lineage>
</organism>